<dbReference type="EMBL" id="JBHSFP010000005">
    <property type="protein sequence ID" value="MFC4531233.1"/>
    <property type="molecule type" value="Genomic_DNA"/>
</dbReference>
<keyword evidence="3" id="KW-1185">Reference proteome</keyword>
<evidence type="ECO:0000313" key="3">
    <source>
        <dbReference type="Proteomes" id="UP001596004"/>
    </source>
</evidence>
<sequence length="74" mass="7892">MESLDSIAVDLSRAAWRKSSRSGNTGGNCVEVALNLSGAVAMRDSKRPNGPAVVCSPTAWRSFMRGVKHDQPGF</sequence>
<proteinExistence type="predicted"/>
<dbReference type="InterPro" id="IPR007278">
    <property type="entry name" value="DUF397"/>
</dbReference>
<dbReference type="Pfam" id="PF04149">
    <property type="entry name" value="DUF397"/>
    <property type="match status" value="1"/>
</dbReference>
<organism evidence="2 3">
    <name type="scientific">Sphaerisporangium dianthi</name>
    <dbReference type="NCBI Taxonomy" id="1436120"/>
    <lineage>
        <taxon>Bacteria</taxon>
        <taxon>Bacillati</taxon>
        <taxon>Actinomycetota</taxon>
        <taxon>Actinomycetes</taxon>
        <taxon>Streptosporangiales</taxon>
        <taxon>Streptosporangiaceae</taxon>
        <taxon>Sphaerisporangium</taxon>
    </lineage>
</organism>
<feature type="domain" description="DUF397" evidence="1">
    <location>
        <begin position="14"/>
        <end position="68"/>
    </location>
</feature>
<dbReference type="RefSeq" id="WP_380839671.1">
    <property type="nucleotide sequence ID" value="NZ_JBHSFP010000005.1"/>
</dbReference>
<evidence type="ECO:0000259" key="1">
    <source>
        <dbReference type="Pfam" id="PF04149"/>
    </source>
</evidence>
<accession>A0ABV9CG39</accession>
<dbReference type="Proteomes" id="UP001596004">
    <property type="component" value="Unassembled WGS sequence"/>
</dbReference>
<comment type="caution">
    <text evidence="2">The sequence shown here is derived from an EMBL/GenBank/DDBJ whole genome shotgun (WGS) entry which is preliminary data.</text>
</comment>
<evidence type="ECO:0000313" key="2">
    <source>
        <dbReference type="EMBL" id="MFC4531233.1"/>
    </source>
</evidence>
<gene>
    <name evidence="2" type="ORF">ACFO60_10710</name>
</gene>
<protein>
    <submittedName>
        <fullName evidence="2">DUF397 domain-containing protein</fullName>
    </submittedName>
</protein>
<reference evidence="3" key="1">
    <citation type="journal article" date="2019" name="Int. J. Syst. Evol. Microbiol.">
        <title>The Global Catalogue of Microorganisms (GCM) 10K type strain sequencing project: providing services to taxonomists for standard genome sequencing and annotation.</title>
        <authorList>
            <consortium name="The Broad Institute Genomics Platform"/>
            <consortium name="The Broad Institute Genome Sequencing Center for Infectious Disease"/>
            <person name="Wu L."/>
            <person name="Ma J."/>
        </authorList>
    </citation>
    <scope>NUCLEOTIDE SEQUENCE [LARGE SCALE GENOMIC DNA]</scope>
    <source>
        <strain evidence="3">CGMCC 4.7132</strain>
    </source>
</reference>
<name>A0ABV9CG39_9ACTN</name>